<comment type="caution">
    <text evidence="2">The sequence shown here is derived from an EMBL/GenBank/DDBJ whole genome shotgun (WGS) entry which is preliminary data.</text>
</comment>
<gene>
    <name evidence="2" type="ORF">LNINA_LOCUS1377</name>
</gene>
<reference evidence="2 3" key="1">
    <citation type="submission" date="2023-11" db="EMBL/GenBank/DDBJ databases">
        <authorList>
            <person name="Okamura Y."/>
        </authorList>
    </citation>
    <scope>NUCLEOTIDE SEQUENCE [LARGE SCALE GENOMIC DNA]</scope>
</reference>
<name>A0AAV1IZ40_9NEOP</name>
<feature type="compositionally biased region" description="Polar residues" evidence="1">
    <location>
        <begin position="54"/>
        <end position="76"/>
    </location>
</feature>
<feature type="compositionally biased region" description="Polar residues" evidence="1">
    <location>
        <begin position="34"/>
        <end position="45"/>
    </location>
</feature>
<evidence type="ECO:0000313" key="2">
    <source>
        <dbReference type="EMBL" id="CAK1541389.1"/>
    </source>
</evidence>
<proteinExistence type="predicted"/>
<sequence length="133" mass="14487">MIKENSIPLIRIYQAEEGTSRTSEGEDNDVSEVNADSSRGLSAATSREDEDDSSINASNASKSPGQRTMSSSNSGYMSVGYGIEDWNPAKRHFIFVDEHDSVSIPLGSTDTAPNHLQPPKWQQLEARSAQLKA</sequence>
<accession>A0AAV1IZ40</accession>
<dbReference type="Proteomes" id="UP001497472">
    <property type="component" value="Unassembled WGS sequence"/>
</dbReference>
<keyword evidence="3" id="KW-1185">Reference proteome</keyword>
<evidence type="ECO:0000313" key="3">
    <source>
        <dbReference type="Proteomes" id="UP001497472"/>
    </source>
</evidence>
<feature type="region of interest" description="Disordered" evidence="1">
    <location>
        <begin position="1"/>
        <end position="76"/>
    </location>
</feature>
<dbReference type="AlphaFoldDB" id="A0AAV1IZ40"/>
<dbReference type="EMBL" id="CAVLEF010000002">
    <property type="protein sequence ID" value="CAK1541389.1"/>
    <property type="molecule type" value="Genomic_DNA"/>
</dbReference>
<organism evidence="2 3">
    <name type="scientific">Leptosia nina</name>
    <dbReference type="NCBI Taxonomy" id="320188"/>
    <lineage>
        <taxon>Eukaryota</taxon>
        <taxon>Metazoa</taxon>
        <taxon>Ecdysozoa</taxon>
        <taxon>Arthropoda</taxon>
        <taxon>Hexapoda</taxon>
        <taxon>Insecta</taxon>
        <taxon>Pterygota</taxon>
        <taxon>Neoptera</taxon>
        <taxon>Endopterygota</taxon>
        <taxon>Lepidoptera</taxon>
        <taxon>Glossata</taxon>
        <taxon>Ditrysia</taxon>
        <taxon>Papilionoidea</taxon>
        <taxon>Pieridae</taxon>
        <taxon>Pierinae</taxon>
        <taxon>Leptosia</taxon>
    </lineage>
</organism>
<evidence type="ECO:0000256" key="1">
    <source>
        <dbReference type="SAM" id="MobiDB-lite"/>
    </source>
</evidence>
<protein>
    <submittedName>
        <fullName evidence="2">Uncharacterized protein</fullName>
    </submittedName>
</protein>